<organism evidence="9 10">
    <name type="scientific">Habropoda laboriosa</name>
    <dbReference type="NCBI Taxonomy" id="597456"/>
    <lineage>
        <taxon>Eukaryota</taxon>
        <taxon>Metazoa</taxon>
        <taxon>Ecdysozoa</taxon>
        <taxon>Arthropoda</taxon>
        <taxon>Hexapoda</taxon>
        <taxon>Insecta</taxon>
        <taxon>Pterygota</taxon>
        <taxon>Neoptera</taxon>
        <taxon>Endopterygota</taxon>
        <taxon>Hymenoptera</taxon>
        <taxon>Apocrita</taxon>
        <taxon>Aculeata</taxon>
        <taxon>Apoidea</taxon>
        <taxon>Anthophila</taxon>
        <taxon>Apidae</taxon>
        <taxon>Habropoda</taxon>
    </lineage>
</organism>
<keyword evidence="2" id="KW-1003">Cell membrane</keyword>
<evidence type="ECO:0000256" key="8">
    <source>
        <dbReference type="SAM" id="Phobius"/>
    </source>
</evidence>
<protein>
    <submittedName>
        <fullName evidence="9">Uncharacterized protein</fullName>
    </submittedName>
</protein>
<dbReference type="AlphaFoldDB" id="A0A0L7R1S9"/>
<gene>
    <name evidence="9" type="ORF">WH47_00320</name>
</gene>
<dbReference type="PANTHER" id="PTHR42643:SF38">
    <property type="entry name" value="IONOTROPIC RECEPTOR 100A"/>
    <property type="match status" value="1"/>
</dbReference>
<evidence type="ECO:0000313" key="10">
    <source>
        <dbReference type="Proteomes" id="UP000053825"/>
    </source>
</evidence>
<dbReference type="Proteomes" id="UP000053825">
    <property type="component" value="Unassembled WGS sequence"/>
</dbReference>
<dbReference type="PANTHER" id="PTHR42643">
    <property type="entry name" value="IONOTROPIC RECEPTOR 20A-RELATED"/>
    <property type="match status" value="1"/>
</dbReference>
<dbReference type="SUPFAM" id="SSF53850">
    <property type="entry name" value="Periplasmic binding protein-like II"/>
    <property type="match status" value="1"/>
</dbReference>
<dbReference type="OrthoDB" id="8195814at2759"/>
<evidence type="ECO:0000256" key="4">
    <source>
        <dbReference type="ARBA" id="ARBA00022989"/>
    </source>
</evidence>
<evidence type="ECO:0000256" key="7">
    <source>
        <dbReference type="ARBA" id="ARBA00023180"/>
    </source>
</evidence>
<evidence type="ECO:0000256" key="1">
    <source>
        <dbReference type="ARBA" id="ARBA00004651"/>
    </source>
</evidence>
<evidence type="ECO:0000256" key="5">
    <source>
        <dbReference type="ARBA" id="ARBA00023136"/>
    </source>
</evidence>
<keyword evidence="7" id="KW-0325">Glycoprotein</keyword>
<comment type="subcellular location">
    <subcellularLocation>
        <location evidence="1">Cell membrane</location>
        <topology evidence="1">Multi-pass membrane protein</topology>
    </subcellularLocation>
</comment>
<reference evidence="9 10" key="1">
    <citation type="submission" date="2015-07" db="EMBL/GenBank/DDBJ databases">
        <title>The genome of Habropoda laboriosa.</title>
        <authorList>
            <person name="Pan H."/>
            <person name="Kapheim K."/>
        </authorList>
    </citation>
    <scope>NUCLEOTIDE SEQUENCE [LARGE SCALE GENOMIC DNA]</scope>
    <source>
        <strain evidence="9">0110345459</strain>
    </source>
</reference>
<keyword evidence="5 8" id="KW-0472">Membrane</keyword>
<sequence length="685" mass="80295">MFLAMFLSSTIRFHVTCELFKPANTDSYSNLYPIVEKWASFSHTKMLTVVFDDYELEQTFQVPRTILNNLNISTKLVSLKHLISLKDTNRNRDYQTIESGSCVLLLFSDMDHLRDILSSPHLVSFWHPENFYLLQEQKTQISEAFDHERFCIWAFERLWRFRRVYKLLLFTGDKVIRYDPFDYAGRHAKYYVNSSCDWRCIKTNEDSFLIVNRSSRIDIGDFFEESQRRDFNSCPLKISIFKTSTMHLVNGEFTGFDYKYVEEVCRMMSVTPVLVRSKDKFGWEENGAYYGTLGHLVYEFADVSFNQFFVKDYLTRQMEFTTSITSDKLCVLVPKASPVPDYLVIIKIFREVFEKARKGGRELFCCEFLPDSYFLEDREVGTAGRDLEKDRYDDSRGIASLTWFYVLVSMGNSVQTYETMRNIRLTWKTEMEETHSRRFNQIFLSHLASVARYLMKVVLQLMQPFESGKPWFPERLLLMCSLFLSLILNGVLTSQLASTFSKRMYYKDIDTLEELEESGLAILTNSRDVIDDALTDSTSPVINRLHVRLEYANVTEIHRRLFETKDAGYLHRLSTVTLKYDEHQLEKLHIVKECPKDYILANVMTKGSPFRGRINNVMARLNNGGFYGKWYQSLYQAKKRVLLRGTTMHRKITIQHLFIPFAILYVGLATSTIAFARECRRNNVG</sequence>
<keyword evidence="4 8" id="KW-1133">Transmembrane helix</keyword>
<evidence type="ECO:0000256" key="6">
    <source>
        <dbReference type="ARBA" id="ARBA00023170"/>
    </source>
</evidence>
<proteinExistence type="predicted"/>
<evidence type="ECO:0000313" key="9">
    <source>
        <dbReference type="EMBL" id="KOC64817.1"/>
    </source>
</evidence>
<dbReference type="InterPro" id="IPR052192">
    <property type="entry name" value="Insect_Ionotropic_Sensory_Rcpt"/>
</dbReference>
<keyword evidence="10" id="KW-1185">Reference proteome</keyword>
<feature type="transmembrane region" description="Helical" evidence="8">
    <location>
        <begin position="657"/>
        <end position="676"/>
    </location>
</feature>
<accession>A0A0L7R1S9</accession>
<dbReference type="GO" id="GO:0005886">
    <property type="term" value="C:plasma membrane"/>
    <property type="evidence" value="ECO:0007669"/>
    <property type="project" value="UniProtKB-SubCell"/>
</dbReference>
<keyword evidence="6" id="KW-0675">Receptor</keyword>
<keyword evidence="3 8" id="KW-0812">Transmembrane</keyword>
<evidence type="ECO:0000256" key="3">
    <source>
        <dbReference type="ARBA" id="ARBA00022692"/>
    </source>
</evidence>
<evidence type="ECO:0000256" key="2">
    <source>
        <dbReference type="ARBA" id="ARBA00022475"/>
    </source>
</evidence>
<dbReference type="EMBL" id="KQ414667">
    <property type="protein sequence ID" value="KOC64817.1"/>
    <property type="molecule type" value="Genomic_DNA"/>
</dbReference>
<dbReference type="Gene3D" id="3.40.190.10">
    <property type="entry name" value="Periplasmic binding protein-like II"/>
    <property type="match status" value="1"/>
</dbReference>
<name>A0A0L7R1S9_9HYME</name>